<dbReference type="RefSeq" id="WP_345446251.1">
    <property type="nucleotide sequence ID" value="NZ_BAABQU010000039.1"/>
</dbReference>
<organism evidence="2 3">
    <name type="scientific">Deinococcus caeni</name>
    <dbReference type="NCBI Taxonomy" id="569127"/>
    <lineage>
        <taxon>Bacteria</taxon>
        <taxon>Thermotogati</taxon>
        <taxon>Deinococcota</taxon>
        <taxon>Deinococci</taxon>
        <taxon>Deinococcales</taxon>
        <taxon>Deinococcaceae</taxon>
        <taxon>Deinococcus</taxon>
    </lineage>
</organism>
<evidence type="ECO:0000313" key="2">
    <source>
        <dbReference type="EMBL" id="GAA5441173.1"/>
    </source>
</evidence>
<dbReference type="InterPro" id="IPR011990">
    <property type="entry name" value="TPR-like_helical_dom_sf"/>
</dbReference>
<protein>
    <recommendedName>
        <fullName evidence="4">Tetratricopeptide repeat protein</fullName>
    </recommendedName>
</protein>
<dbReference type="Gene3D" id="1.10.10.10">
    <property type="entry name" value="Winged helix-like DNA-binding domain superfamily/Winged helix DNA-binding domain"/>
    <property type="match status" value="1"/>
</dbReference>
<dbReference type="EMBL" id="BAABQU010000039">
    <property type="protein sequence ID" value="GAA5441173.1"/>
    <property type="molecule type" value="Genomic_DNA"/>
</dbReference>
<dbReference type="SUPFAM" id="SSF48452">
    <property type="entry name" value="TPR-like"/>
    <property type="match status" value="2"/>
</dbReference>
<keyword evidence="3" id="KW-1185">Reference proteome</keyword>
<proteinExistence type="predicted"/>
<evidence type="ECO:0000313" key="3">
    <source>
        <dbReference type="Proteomes" id="UP001423409"/>
    </source>
</evidence>
<sequence>MPSPRRTSPTAVPWAAWQESVLALAEENRFDDATLTIERALNEGQNATNLLELLERVENSAPAVLPRGVGGCLSLHGLRLKLRLLGNARTSSDVAALVREAQAAGLGDRFLFAELAWALTQQEDFAGALQAADTALQDRENLTNRELGLALRMKGFAQNRLDPGSDWEGTFREALDVSQGWTRGLILLDLGGLRSRAGNEPGAMLAYTDALKLVVSPGHRAMLLNNMGVVCLRLGRFEEAEEYFMQVAALKSTYRSRALSGQAAARRALGEWARAESLYQQAAGASQDEDDRRQALRGLGYTQRLAGRHMQALETLRGAATTARSDREGGQSWVNVDLAATLVSLDYLDRAAVERHLDLAGLLDIEDAQRAVIVRAELERRTGQPAQAAALLGSLSRSALWTREEAHAFRQLFSLLPPEQRPEPLPRPQQTRVHLRAIGVPGVQVNGRRVRLGHLELATLAALMLAGGDLTTDELIEVVRDGKPRETRAAAQRVSRVVRHLRVALGWEGSVLAVGGAYQLDQAVDWSSDVQAAQADKQPVTAFMSGIPLPWVTEQEQHLMMKDSDDLILN</sequence>
<gene>
    <name evidence="2" type="ORF">Dcae01_02708</name>
</gene>
<dbReference type="Gene3D" id="1.25.40.10">
    <property type="entry name" value="Tetratricopeptide repeat domain"/>
    <property type="match status" value="1"/>
</dbReference>
<feature type="repeat" description="TPR" evidence="1">
    <location>
        <begin position="221"/>
        <end position="254"/>
    </location>
</feature>
<reference evidence="2 3" key="1">
    <citation type="submission" date="2024-02" db="EMBL/GenBank/DDBJ databases">
        <title>Deinococcus caeni NBRC 101312.</title>
        <authorList>
            <person name="Ichikawa N."/>
            <person name="Katano-Makiyama Y."/>
            <person name="Hidaka K."/>
        </authorList>
    </citation>
    <scope>NUCLEOTIDE SEQUENCE [LARGE SCALE GENOMIC DNA]</scope>
    <source>
        <strain evidence="2 3">NBRC 101312</strain>
    </source>
</reference>
<dbReference type="InterPro" id="IPR036388">
    <property type="entry name" value="WH-like_DNA-bd_sf"/>
</dbReference>
<dbReference type="InterPro" id="IPR019734">
    <property type="entry name" value="TPR_rpt"/>
</dbReference>
<keyword evidence="1" id="KW-0802">TPR repeat</keyword>
<dbReference type="Proteomes" id="UP001423409">
    <property type="component" value="Unassembled WGS sequence"/>
</dbReference>
<comment type="caution">
    <text evidence="2">The sequence shown here is derived from an EMBL/GenBank/DDBJ whole genome shotgun (WGS) entry which is preliminary data.</text>
</comment>
<dbReference type="Pfam" id="PF13176">
    <property type="entry name" value="TPR_7"/>
    <property type="match status" value="2"/>
</dbReference>
<dbReference type="PROSITE" id="PS50005">
    <property type="entry name" value="TPR"/>
    <property type="match status" value="1"/>
</dbReference>
<dbReference type="SMART" id="SM00028">
    <property type="entry name" value="TPR"/>
    <property type="match status" value="4"/>
</dbReference>
<name>A0ABP9UG14_9DEIO</name>
<evidence type="ECO:0000256" key="1">
    <source>
        <dbReference type="PROSITE-ProRule" id="PRU00339"/>
    </source>
</evidence>
<evidence type="ECO:0008006" key="4">
    <source>
        <dbReference type="Google" id="ProtNLM"/>
    </source>
</evidence>
<accession>A0ABP9UG14</accession>